<dbReference type="InterPro" id="IPR011855">
    <property type="entry name" value="Phgtail_TP901_1"/>
</dbReference>
<reference evidence="1" key="1">
    <citation type="submission" date="2023-07" db="EMBL/GenBank/DDBJ databases">
        <title>Genomic Encyclopedia of Type Strains, Phase IV (KMG-IV): sequencing the most valuable type-strain genomes for metagenomic binning, comparative biology and taxonomic classification.</title>
        <authorList>
            <person name="Goeker M."/>
        </authorList>
    </citation>
    <scope>NUCLEOTIDE SEQUENCE</scope>
    <source>
        <strain evidence="1">DSM 21202</strain>
    </source>
</reference>
<name>A0AAE4AV36_9HYPH</name>
<dbReference type="RefSeq" id="WP_306887759.1">
    <property type="nucleotide sequence ID" value="NZ_JAUSUL010000009.1"/>
</dbReference>
<evidence type="ECO:0000313" key="1">
    <source>
        <dbReference type="EMBL" id="MDQ0317832.1"/>
    </source>
</evidence>
<sequence length="137" mass="14349">MGAQRGTDLVLRLDQTGSGSYATVAGLRARRLSFNTDAVDVTDTESAGRWRELLAGAGVKRASLSGSGIFKDAASDAAVRTIFFSGDIRSWQVVIPDFGTVSGPFQLTGLDYAGNHDGEVTYEISLESAGELTLSGA</sequence>
<dbReference type="NCBIfam" id="TIGR02126">
    <property type="entry name" value="phgtail_TP901_1"/>
    <property type="match status" value="1"/>
</dbReference>
<dbReference type="PRINTS" id="PR01996">
    <property type="entry name" value="MTP1FAMILY"/>
</dbReference>
<keyword evidence="2" id="KW-1185">Reference proteome</keyword>
<dbReference type="EMBL" id="JAUSUL010000009">
    <property type="protein sequence ID" value="MDQ0317832.1"/>
    <property type="molecule type" value="Genomic_DNA"/>
</dbReference>
<dbReference type="AlphaFoldDB" id="A0AAE4AV36"/>
<proteinExistence type="predicted"/>
<protein>
    <submittedName>
        <fullName evidence="1">TP901-1 family phage major tail protein</fullName>
    </submittedName>
</protein>
<evidence type="ECO:0000313" key="2">
    <source>
        <dbReference type="Proteomes" id="UP001229244"/>
    </source>
</evidence>
<dbReference type="Proteomes" id="UP001229244">
    <property type="component" value="Unassembled WGS sequence"/>
</dbReference>
<organism evidence="1 2">
    <name type="scientific">Amorphus orientalis</name>
    <dbReference type="NCBI Taxonomy" id="649198"/>
    <lineage>
        <taxon>Bacteria</taxon>
        <taxon>Pseudomonadati</taxon>
        <taxon>Pseudomonadota</taxon>
        <taxon>Alphaproteobacteria</taxon>
        <taxon>Hyphomicrobiales</taxon>
        <taxon>Amorphaceae</taxon>
        <taxon>Amorphus</taxon>
    </lineage>
</organism>
<comment type="caution">
    <text evidence="1">The sequence shown here is derived from an EMBL/GenBank/DDBJ whole genome shotgun (WGS) entry which is preliminary data.</text>
</comment>
<gene>
    <name evidence="1" type="ORF">J2S73_004319</name>
</gene>
<accession>A0AAE4AV36</accession>
<dbReference type="Pfam" id="PF06199">
    <property type="entry name" value="Phage_tail_2"/>
    <property type="match status" value="1"/>
</dbReference>
<dbReference type="InterPro" id="IPR022344">
    <property type="entry name" value="GTA_major-tail"/>
</dbReference>
<dbReference type="Gene3D" id="4.10.410.40">
    <property type="match status" value="1"/>
</dbReference>